<gene>
    <name evidence="1" type="ORF">F2Q70_00024891</name>
</gene>
<dbReference type="EMBL" id="QGKY02000094">
    <property type="protein sequence ID" value="KAF2604398.1"/>
    <property type="molecule type" value="Genomic_DNA"/>
</dbReference>
<evidence type="ECO:0000313" key="1">
    <source>
        <dbReference type="EMBL" id="KAF2604398.1"/>
    </source>
</evidence>
<dbReference type="AlphaFoldDB" id="A0A8S9LG65"/>
<reference evidence="1" key="1">
    <citation type="submission" date="2019-12" db="EMBL/GenBank/DDBJ databases">
        <title>Genome sequencing and annotation of Brassica cretica.</title>
        <authorList>
            <person name="Studholme D.J."/>
            <person name="Sarris P.F."/>
        </authorList>
    </citation>
    <scope>NUCLEOTIDE SEQUENCE</scope>
    <source>
        <strain evidence="1">PFS-102/07</strain>
        <tissue evidence="1">Leaf</tissue>
    </source>
</reference>
<organism evidence="1">
    <name type="scientific">Brassica cretica</name>
    <name type="common">Mustard</name>
    <dbReference type="NCBI Taxonomy" id="69181"/>
    <lineage>
        <taxon>Eukaryota</taxon>
        <taxon>Viridiplantae</taxon>
        <taxon>Streptophyta</taxon>
        <taxon>Embryophyta</taxon>
        <taxon>Tracheophyta</taxon>
        <taxon>Spermatophyta</taxon>
        <taxon>Magnoliopsida</taxon>
        <taxon>eudicotyledons</taxon>
        <taxon>Gunneridae</taxon>
        <taxon>Pentapetalae</taxon>
        <taxon>rosids</taxon>
        <taxon>malvids</taxon>
        <taxon>Brassicales</taxon>
        <taxon>Brassicaceae</taxon>
        <taxon>Brassiceae</taxon>
        <taxon>Brassica</taxon>
    </lineage>
</organism>
<comment type="caution">
    <text evidence="1">The sequence shown here is derived from an EMBL/GenBank/DDBJ whole genome shotgun (WGS) entry which is preliminary data.</text>
</comment>
<proteinExistence type="predicted"/>
<name>A0A8S9LG65_BRACR</name>
<accession>A0A8S9LG65</accession>
<protein>
    <submittedName>
        <fullName evidence="1">Uncharacterized protein</fullName>
    </submittedName>
</protein>
<sequence length="82" mass="9613">MISDHRDEVKNLNGGFDSVSDETRIRLPRSETDRWYLRSGVELKEPDFLCHGYVSRPQRVGERVMRKMNEFGWPISSNEIVS</sequence>